<dbReference type="InterPro" id="IPR025202">
    <property type="entry name" value="PLD-like_dom"/>
</dbReference>
<feature type="domain" description="PLD phosphodiesterase" evidence="6">
    <location>
        <begin position="170"/>
        <end position="197"/>
    </location>
</feature>
<dbReference type="CDD" id="cd09111">
    <property type="entry name" value="PLDc_ymdC_like_1"/>
    <property type="match status" value="1"/>
</dbReference>
<name>A0A2S8S2S7_9RHOB</name>
<evidence type="ECO:0000313" key="8">
    <source>
        <dbReference type="Proteomes" id="UP000238338"/>
    </source>
</evidence>
<dbReference type="InterPro" id="IPR001736">
    <property type="entry name" value="PLipase_D/transphosphatidylase"/>
</dbReference>
<organism evidence="7 8">
    <name type="scientific">Albidovulum denitrificans</name>
    <dbReference type="NCBI Taxonomy" id="404881"/>
    <lineage>
        <taxon>Bacteria</taxon>
        <taxon>Pseudomonadati</taxon>
        <taxon>Pseudomonadota</taxon>
        <taxon>Alphaproteobacteria</taxon>
        <taxon>Rhodobacterales</taxon>
        <taxon>Paracoccaceae</taxon>
        <taxon>Albidovulum</taxon>
    </lineage>
</organism>
<keyword evidence="4" id="KW-0964">Secreted</keyword>
<feature type="domain" description="PLD phosphodiesterase" evidence="6">
    <location>
        <begin position="409"/>
        <end position="436"/>
    </location>
</feature>
<evidence type="ECO:0000256" key="4">
    <source>
        <dbReference type="ARBA" id="ARBA00022525"/>
    </source>
</evidence>
<gene>
    <name evidence="7" type="ORF">LX70_03615</name>
</gene>
<evidence type="ECO:0000256" key="5">
    <source>
        <dbReference type="ARBA" id="ARBA00029594"/>
    </source>
</evidence>
<comment type="function">
    <text evidence="1">Could be a virulence factor.</text>
</comment>
<dbReference type="SMART" id="SM00155">
    <property type="entry name" value="PLDc"/>
    <property type="match status" value="2"/>
</dbReference>
<dbReference type="Gene3D" id="3.30.870.10">
    <property type="entry name" value="Endonuclease Chain A"/>
    <property type="match status" value="2"/>
</dbReference>
<dbReference type="PANTHER" id="PTHR21248:SF12">
    <property type="entry name" value="CARDIOLIPIN SYNTHASE C"/>
    <property type="match status" value="1"/>
</dbReference>
<comment type="subcellular location">
    <subcellularLocation>
        <location evidence="2">Secreted</location>
    </subcellularLocation>
</comment>
<evidence type="ECO:0000256" key="2">
    <source>
        <dbReference type="ARBA" id="ARBA00004613"/>
    </source>
</evidence>
<dbReference type="GO" id="GO:0005576">
    <property type="term" value="C:extracellular region"/>
    <property type="evidence" value="ECO:0007669"/>
    <property type="project" value="UniProtKB-SubCell"/>
</dbReference>
<dbReference type="PANTHER" id="PTHR21248">
    <property type="entry name" value="CARDIOLIPIN SYNTHASE"/>
    <property type="match status" value="1"/>
</dbReference>
<evidence type="ECO:0000256" key="3">
    <source>
        <dbReference type="ARBA" id="ARBA00018392"/>
    </source>
</evidence>
<dbReference type="PROSITE" id="PS50035">
    <property type="entry name" value="PLD"/>
    <property type="match status" value="2"/>
</dbReference>
<protein>
    <recommendedName>
        <fullName evidence="3">Phospholipase D</fullName>
    </recommendedName>
    <alternativeName>
        <fullName evidence="5">Choline phosphatase</fullName>
    </alternativeName>
</protein>
<dbReference type="SUPFAM" id="SSF56024">
    <property type="entry name" value="Phospholipase D/nuclease"/>
    <property type="match status" value="2"/>
</dbReference>
<evidence type="ECO:0000259" key="6">
    <source>
        <dbReference type="PROSITE" id="PS50035"/>
    </source>
</evidence>
<comment type="caution">
    <text evidence="7">The sequence shown here is derived from an EMBL/GenBank/DDBJ whole genome shotgun (WGS) entry which is preliminary data.</text>
</comment>
<dbReference type="OrthoDB" id="9814092at2"/>
<proteinExistence type="predicted"/>
<dbReference type="GO" id="GO:0030572">
    <property type="term" value="F:phosphatidyltransferase activity"/>
    <property type="evidence" value="ECO:0007669"/>
    <property type="project" value="UniProtKB-ARBA"/>
</dbReference>
<dbReference type="RefSeq" id="WP_105516166.1">
    <property type="nucleotide sequence ID" value="NZ_PVEP01000011.1"/>
</dbReference>
<evidence type="ECO:0000313" key="7">
    <source>
        <dbReference type="EMBL" id="PQV55097.1"/>
    </source>
</evidence>
<dbReference type="GO" id="GO:0032049">
    <property type="term" value="P:cardiolipin biosynthetic process"/>
    <property type="evidence" value="ECO:0007669"/>
    <property type="project" value="UniProtKB-ARBA"/>
</dbReference>
<keyword evidence="8" id="KW-1185">Reference proteome</keyword>
<reference evidence="7 8" key="1">
    <citation type="submission" date="2018-02" db="EMBL/GenBank/DDBJ databases">
        <title>Genomic Encyclopedia of Archaeal and Bacterial Type Strains, Phase II (KMG-II): from individual species to whole genera.</title>
        <authorList>
            <person name="Goeker M."/>
        </authorList>
    </citation>
    <scope>NUCLEOTIDE SEQUENCE [LARGE SCALE GENOMIC DNA]</scope>
    <source>
        <strain evidence="7 8">DSM 18921</strain>
    </source>
</reference>
<dbReference type="Pfam" id="PF13091">
    <property type="entry name" value="PLDc_2"/>
    <property type="match status" value="2"/>
</dbReference>
<dbReference type="AlphaFoldDB" id="A0A2S8S2S7"/>
<evidence type="ECO:0000256" key="1">
    <source>
        <dbReference type="ARBA" id="ARBA00003145"/>
    </source>
</evidence>
<accession>A0A2S8S2S7</accession>
<dbReference type="EMBL" id="PVEP01000011">
    <property type="protein sequence ID" value="PQV55097.1"/>
    <property type="molecule type" value="Genomic_DNA"/>
</dbReference>
<dbReference type="Proteomes" id="UP000238338">
    <property type="component" value="Unassembled WGS sequence"/>
</dbReference>
<sequence length="519" mass="55297">MFGKIGRALFVLIPLVLLGLLALRLLHPLPDAAQRQSSGAIPASDRTALGAAVLPLASAHPGTSGIYPLGNGVDAFAARVALARAAEASIDAQYYIWADDLTGIRLLAELQDAANRGVRVRLLVDDNGTPALDQELVALDALPTAEVRYFNPFMMRSPRVLNYAFDFFRLNRRMHNKSFTVDGAVTIVGGRNIGDVYFETGAGHLYFDLDVLAAGPAAADVGVDFDRYWNSASAFPAAMLITAEDDAADRLAARDAVVRTSPQGVAYAAAARDATLVGQIENGALSFEWVPAKLFSDDPAKAQGLVDGQGLMIRKLMDEIGVPEHSVDLVSAYFIPGEKGADSLAAFARSGATVRTLTNALEATDVVPVHAGYARYRDTLIDAGIGVYELRTEGGDRKSVNDLGITELSTAALHAKSLSVDRKRAFIGSFNFDPRSKQLNCEMGFLIDSPAIAGGMSDWLDASLPRLAWKVTRGAGGGLVWTSRNADGAEVTSTVEPNTTAPVRAIVTVIGWLPVEWLL</sequence>
<dbReference type="CDD" id="cd09113">
    <property type="entry name" value="PLDc_ymdC_like_2"/>
    <property type="match status" value="1"/>
</dbReference>